<feature type="domain" description="Peptidase S1" evidence="8">
    <location>
        <begin position="19"/>
        <end position="241"/>
    </location>
</feature>
<dbReference type="Gene3D" id="2.40.10.10">
    <property type="entry name" value="Trypsin-like serine proteases"/>
    <property type="match status" value="1"/>
</dbReference>
<sequence>MLHFLFKKCSNHEIVEGRVVNGEFTVIRDNAHAVFLHIIRRDNSAHICGSSVLNQHFLLSAAHCFYELDVAQVIAIAGHEDVRKSTVSRLASRVTIHEHFQLKTVENDIALVSLNGSLPLGANIKRVVLKKTYPRSPSGTLAGWGYINDGEGPSSQFLKMVKQKVLPRKDCRYLKLRPGMLCAGSKIPTESRPARGDSGSGLITKKYQIIGILSYKLNSLPALPVYTNVTYYYDWIKKLTVAKHCTIKS</sequence>
<dbReference type="SMART" id="SM00020">
    <property type="entry name" value="Tryp_SPc"/>
    <property type="match status" value="1"/>
</dbReference>
<evidence type="ECO:0000256" key="1">
    <source>
        <dbReference type="ARBA" id="ARBA00004239"/>
    </source>
</evidence>
<dbReference type="InterPro" id="IPR009003">
    <property type="entry name" value="Peptidase_S1_PA"/>
</dbReference>
<dbReference type="Pfam" id="PF00089">
    <property type="entry name" value="Trypsin"/>
    <property type="match status" value="1"/>
</dbReference>
<dbReference type="InterPro" id="IPR018114">
    <property type="entry name" value="TRYPSIN_HIS"/>
</dbReference>
<keyword evidence="10" id="KW-1185">Reference proteome</keyword>
<evidence type="ECO:0000256" key="7">
    <source>
        <dbReference type="ARBA" id="ARBA00084094"/>
    </source>
</evidence>
<dbReference type="InterPro" id="IPR051487">
    <property type="entry name" value="Ser/Thr_Proteases_Immune/Dev"/>
</dbReference>
<dbReference type="PRINTS" id="PR00722">
    <property type="entry name" value="CHYMOTRYPSIN"/>
</dbReference>
<dbReference type="Proteomes" id="UP000789524">
    <property type="component" value="Unassembled WGS sequence"/>
</dbReference>
<dbReference type="GO" id="GO:0006508">
    <property type="term" value="P:proteolysis"/>
    <property type="evidence" value="ECO:0007669"/>
    <property type="project" value="InterPro"/>
</dbReference>
<dbReference type="GO" id="GO:0004252">
    <property type="term" value="F:serine-type endopeptidase activity"/>
    <property type="evidence" value="ECO:0007669"/>
    <property type="project" value="InterPro"/>
</dbReference>
<evidence type="ECO:0000256" key="3">
    <source>
        <dbReference type="ARBA" id="ARBA00023157"/>
    </source>
</evidence>
<organism evidence="9 10">
    <name type="scientific">Danaus chrysippus</name>
    <name type="common">African queen</name>
    <dbReference type="NCBI Taxonomy" id="151541"/>
    <lineage>
        <taxon>Eukaryota</taxon>
        <taxon>Metazoa</taxon>
        <taxon>Ecdysozoa</taxon>
        <taxon>Arthropoda</taxon>
        <taxon>Hexapoda</taxon>
        <taxon>Insecta</taxon>
        <taxon>Pterygota</taxon>
        <taxon>Neoptera</taxon>
        <taxon>Endopterygota</taxon>
        <taxon>Lepidoptera</taxon>
        <taxon>Glossata</taxon>
        <taxon>Ditrysia</taxon>
        <taxon>Papilionoidea</taxon>
        <taxon>Nymphalidae</taxon>
        <taxon>Danainae</taxon>
        <taxon>Danaini</taxon>
        <taxon>Danaina</taxon>
        <taxon>Danaus</taxon>
        <taxon>Anosia</taxon>
    </lineage>
</organism>
<evidence type="ECO:0000313" key="10">
    <source>
        <dbReference type="Proteomes" id="UP000789524"/>
    </source>
</evidence>
<name>A0A8J2QLY4_9NEOP</name>
<dbReference type="GO" id="GO:0090729">
    <property type="term" value="F:toxin activity"/>
    <property type="evidence" value="ECO:0007669"/>
    <property type="project" value="UniProtKB-KW"/>
</dbReference>
<comment type="function">
    <text evidence="6">Fibrinolytic activity; shows preferential cleavage of Arg-Gly bonds in all three fibrinogen chains. Contact with the caterpillars causes severe bleeding, due the anticoagulant effect of the protein.</text>
</comment>
<dbReference type="GO" id="GO:0005576">
    <property type="term" value="C:extracellular region"/>
    <property type="evidence" value="ECO:0007669"/>
    <property type="project" value="UniProtKB-SubCell"/>
</dbReference>
<dbReference type="PROSITE" id="PS00134">
    <property type="entry name" value="TRYPSIN_HIS"/>
    <property type="match status" value="1"/>
</dbReference>
<dbReference type="CDD" id="cd00190">
    <property type="entry name" value="Tryp_SPc"/>
    <property type="match status" value="1"/>
</dbReference>
<dbReference type="InterPro" id="IPR001314">
    <property type="entry name" value="Peptidase_S1A"/>
</dbReference>
<dbReference type="InterPro" id="IPR001254">
    <property type="entry name" value="Trypsin_dom"/>
</dbReference>
<comment type="similarity">
    <text evidence="5">Belongs to the peptidase S1 family. CLIP subfamily.</text>
</comment>
<dbReference type="EMBL" id="CAKASE010000053">
    <property type="protein sequence ID" value="CAG9565316.1"/>
    <property type="molecule type" value="Genomic_DNA"/>
</dbReference>
<dbReference type="InterPro" id="IPR043504">
    <property type="entry name" value="Peptidase_S1_PA_chymotrypsin"/>
</dbReference>
<dbReference type="SUPFAM" id="SSF50494">
    <property type="entry name" value="Trypsin-like serine proteases"/>
    <property type="match status" value="1"/>
</dbReference>
<gene>
    <name evidence="9" type="ORF">DCHRY22_LOCUS6173</name>
</gene>
<evidence type="ECO:0000313" key="9">
    <source>
        <dbReference type="EMBL" id="CAG9565316.1"/>
    </source>
</evidence>
<keyword evidence="4" id="KW-1199">Hemostasis impairing toxin</keyword>
<keyword evidence="2" id="KW-0800">Toxin</keyword>
<reference evidence="9" key="1">
    <citation type="submission" date="2021-09" db="EMBL/GenBank/DDBJ databases">
        <authorList>
            <person name="Martin H S."/>
        </authorList>
    </citation>
    <scope>NUCLEOTIDE SEQUENCE</scope>
</reference>
<protein>
    <submittedName>
        <fullName evidence="9">(African queen) hypothetical protein</fullName>
    </submittedName>
</protein>
<comment type="caution">
    <text evidence="9">The sequence shown here is derived from an EMBL/GenBank/DDBJ whole genome shotgun (WGS) entry which is preliminary data.</text>
</comment>
<proteinExistence type="inferred from homology"/>
<accession>A0A8J2QLY4</accession>
<evidence type="ECO:0000256" key="5">
    <source>
        <dbReference type="ARBA" id="ARBA00024195"/>
    </source>
</evidence>
<dbReference type="AlphaFoldDB" id="A0A8J2QLY4"/>
<evidence type="ECO:0000256" key="2">
    <source>
        <dbReference type="ARBA" id="ARBA00022656"/>
    </source>
</evidence>
<keyword evidence="7" id="KW-1205">Fibrinolytic toxin</keyword>
<comment type="subcellular location">
    <subcellularLocation>
        <location evidence="1">Secreted</location>
        <location evidence="1">Extracellular space</location>
    </subcellularLocation>
</comment>
<dbReference type="FunFam" id="2.40.10.10:FF:000068">
    <property type="entry name" value="transmembrane protease serine 2"/>
    <property type="match status" value="1"/>
</dbReference>
<evidence type="ECO:0000259" key="8">
    <source>
        <dbReference type="PROSITE" id="PS50240"/>
    </source>
</evidence>
<dbReference type="OrthoDB" id="6380398at2759"/>
<evidence type="ECO:0000256" key="6">
    <source>
        <dbReference type="ARBA" id="ARBA00055534"/>
    </source>
</evidence>
<evidence type="ECO:0000256" key="4">
    <source>
        <dbReference type="ARBA" id="ARBA00023240"/>
    </source>
</evidence>
<dbReference type="PROSITE" id="PS50240">
    <property type="entry name" value="TRYPSIN_DOM"/>
    <property type="match status" value="1"/>
</dbReference>
<keyword evidence="3" id="KW-1015">Disulfide bond</keyword>
<dbReference type="PANTHER" id="PTHR24256">
    <property type="entry name" value="TRYPTASE-RELATED"/>
    <property type="match status" value="1"/>
</dbReference>